<sequence>MMFGPILKTTRLVAGLSQEDMSERTHLSRSTISRLENNKMELKAADLIRWLQATQIHDVSVAAVAVISGVDLVALTQMLTTLVGGFISFLF</sequence>
<dbReference type="PROSITE" id="PS50943">
    <property type="entry name" value="HTH_CROC1"/>
    <property type="match status" value="1"/>
</dbReference>
<dbReference type="Gene3D" id="1.10.260.40">
    <property type="entry name" value="lambda repressor-like DNA-binding domains"/>
    <property type="match status" value="1"/>
</dbReference>
<dbReference type="CDD" id="cd00093">
    <property type="entry name" value="HTH_XRE"/>
    <property type="match status" value="1"/>
</dbReference>
<gene>
    <name evidence="2" type="ORF">ABIC55_002983</name>
</gene>
<dbReference type="Proteomes" id="UP001549104">
    <property type="component" value="Unassembled WGS sequence"/>
</dbReference>
<evidence type="ECO:0000313" key="2">
    <source>
        <dbReference type="EMBL" id="MET3657886.1"/>
    </source>
</evidence>
<dbReference type="EMBL" id="JBEPME010000004">
    <property type="protein sequence ID" value="MET3657886.1"/>
    <property type="molecule type" value="Genomic_DNA"/>
</dbReference>
<name>A0ABV2K9X2_SPOPS</name>
<organism evidence="2 3">
    <name type="scientific">Sporosarcina psychrophila</name>
    <name type="common">Bacillus psychrophilus</name>
    <dbReference type="NCBI Taxonomy" id="1476"/>
    <lineage>
        <taxon>Bacteria</taxon>
        <taxon>Bacillati</taxon>
        <taxon>Bacillota</taxon>
        <taxon>Bacilli</taxon>
        <taxon>Bacillales</taxon>
        <taxon>Caryophanaceae</taxon>
        <taxon>Sporosarcina</taxon>
    </lineage>
</organism>
<dbReference type="InterPro" id="IPR001387">
    <property type="entry name" value="Cro/C1-type_HTH"/>
</dbReference>
<reference evidence="2 3" key="1">
    <citation type="submission" date="2024-06" db="EMBL/GenBank/DDBJ databases">
        <title>Sorghum-associated microbial communities from plants grown in Nebraska, USA.</title>
        <authorList>
            <person name="Schachtman D."/>
        </authorList>
    </citation>
    <scope>NUCLEOTIDE SEQUENCE [LARGE SCALE GENOMIC DNA]</scope>
    <source>
        <strain evidence="2 3">1288</strain>
    </source>
</reference>
<dbReference type="RefSeq" id="WP_354313624.1">
    <property type="nucleotide sequence ID" value="NZ_JBEPME010000004.1"/>
</dbReference>
<dbReference type="SMART" id="SM00530">
    <property type="entry name" value="HTH_XRE"/>
    <property type="match status" value="1"/>
</dbReference>
<evidence type="ECO:0000259" key="1">
    <source>
        <dbReference type="PROSITE" id="PS50943"/>
    </source>
</evidence>
<evidence type="ECO:0000313" key="3">
    <source>
        <dbReference type="Proteomes" id="UP001549104"/>
    </source>
</evidence>
<comment type="caution">
    <text evidence="2">The sequence shown here is derived from an EMBL/GenBank/DDBJ whole genome shotgun (WGS) entry which is preliminary data.</text>
</comment>
<proteinExistence type="predicted"/>
<accession>A0ABV2K9X2</accession>
<dbReference type="SUPFAM" id="SSF47413">
    <property type="entry name" value="lambda repressor-like DNA-binding domains"/>
    <property type="match status" value="1"/>
</dbReference>
<dbReference type="Pfam" id="PF01381">
    <property type="entry name" value="HTH_3"/>
    <property type="match status" value="1"/>
</dbReference>
<dbReference type="InterPro" id="IPR010982">
    <property type="entry name" value="Lambda_DNA-bd_dom_sf"/>
</dbReference>
<protein>
    <submittedName>
        <fullName evidence="2">Transcriptional regulator with XRE-family HTH domain</fullName>
    </submittedName>
</protein>
<keyword evidence="3" id="KW-1185">Reference proteome</keyword>
<feature type="domain" description="HTH cro/C1-type" evidence="1">
    <location>
        <begin position="7"/>
        <end position="62"/>
    </location>
</feature>